<organism evidence="1">
    <name type="scientific">marine sediment metagenome</name>
    <dbReference type="NCBI Taxonomy" id="412755"/>
    <lineage>
        <taxon>unclassified sequences</taxon>
        <taxon>metagenomes</taxon>
        <taxon>ecological metagenomes</taxon>
    </lineage>
</organism>
<dbReference type="AlphaFoldDB" id="A0A0F8ZK38"/>
<gene>
    <name evidence="1" type="ORF">LCGC14_3025540</name>
</gene>
<proteinExistence type="predicted"/>
<evidence type="ECO:0000313" key="1">
    <source>
        <dbReference type="EMBL" id="KKK60321.1"/>
    </source>
</evidence>
<sequence>MSRKIFTWVDLRRIGKSVFMDVPENLKEIKSWTASVMLICTSAYIVVRGIQDDLEADRNLSDAVWKVLVSAAADLAKTIKLFPRQDQDDMWLFFRELLLTSSGAPPLYFD</sequence>
<accession>A0A0F8ZK38</accession>
<name>A0A0F8ZK38_9ZZZZ</name>
<protein>
    <submittedName>
        <fullName evidence="1">Uncharacterized protein</fullName>
    </submittedName>
</protein>
<reference evidence="1" key="1">
    <citation type="journal article" date="2015" name="Nature">
        <title>Complex archaea that bridge the gap between prokaryotes and eukaryotes.</title>
        <authorList>
            <person name="Spang A."/>
            <person name="Saw J.H."/>
            <person name="Jorgensen S.L."/>
            <person name="Zaremba-Niedzwiedzka K."/>
            <person name="Martijn J."/>
            <person name="Lind A.E."/>
            <person name="van Eijk R."/>
            <person name="Schleper C."/>
            <person name="Guy L."/>
            <person name="Ettema T.J."/>
        </authorList>
    </citation>
    <scope>NUCLEOTIDE SEQUENCE</scope>
</reference>
<dbReference type="EMBL" id="LAZR01063028">
    <property type="protein sequence ID" value="KKK60321.1"/>
    <property type="molecule type" value="Genomic_DNA"/>
</dbReference>
<comment type="caution">
    <text evidence="1">The sequence shown here is derived from an EMBL/GenBank/DDBJ whole genome shotgun (WGS) entry which is preliminary data.</text>
</comment>